<dbReference type="Proteomes" id="UP000268056">
    <property type="component" value="Unassembled WGS sequence"/>
</dbReference>
<protein>
    <submittedName>
        <fullName evidence="1">Uncharacterized protein</fullName>
    </submittedName>
</protein>
<sequence>MQDEQITPLQHNMRRLVDLSRREGYCDITFHNRDPLIGVRLSPKLNAALMYGAGAQKMANLFDQIETRTGAVFRATDVWVIVEFPYGLPTDDDLAKVDLADGDAEVAPGVSMRQMAKEVYRCADDSEAERMLRRILAS</sequence>
<name>A0A3M3Z035_9PSED</name>
<proteinExistence type="predicted"/>
<dbReference type="AlphaFoldDB" id="A0A3M3Z035"/>
<dbReference type="EMBL" id="RBQC01000087">
    <property type="protein sequence ID" value="RMO87519.1"/>
    <property type="molecule type" value="Genomic_DNA"/>
</dbReference>
<gene>
    <name evidence="1" type="ORF">ALQ32_200082</name>
</gene>
<accession>A0A3M3Z035</accession>
<organism evidence="1 2">
    <name type="scientific">Pseudomonas syringae pv. tagetis</name>
    <dbReference type="NCBI Taxonomy" id="129140"/>
    <lineage>
        <taxon>Bacteria</taxon>
        <taxon>Pseudomonadati</taxon>
        <taxon>Pseudomonadota</taxon>
        <taxon>Gammaproteobacteria</taxon>
        <taxon>Pseudomonadales</taxon>
        <taxon>Pseudomonadaceae</taxon>
        <taxon>Pseudomonas</taxon>
    </lineage>
</organism>
<evidence type="ECO:0000313" key="1">
    <source>
        <dbReference type="EMBL" id="RMO87519.1"/>
    </source>
</evidence>
<reference evidence="1 2" key="1">
    <citation type="submission" date="2018-08" db="EMBL/GenBank/DDBJ databases">
        <title>Recombination of ecologically and evolutionarily significant loci maintains genetic cohesion in the Pseudomonas syringae species complex.</title>
        <authorList>
            <person name="Dillon M."/>
            <person name="Thakur S."/>
            <person name="Almeida R.N.D."/>
            <person name="Weir B.S."/>
            <person name="Guttman D.S."/>
        </authorList>
    </citation>
    <scope>NUCLEOTIDE SEQUENCE [LARGE SCALE GENOMIC DNA]</scope>
    <source>
        <strain evidence="1 2">ICMP 4092</strain>
    </source>
</reference>
<comment type="caution">
    <text evidence="1">The sequence shown here is derived from an EMBL/GenBank/DDBJ whole genome shotgun (WGS) entry which is preliminary data.</text>
</comment>
<evidence type="ECO:0000313" key="2">
    <source>
        <dbReference type="Proteomes" id="UP000268056"/>
    </source>
</evidence>
<dbReference type="RefSeq" id="WP_058398783.1">
    <property type="nucleotide sequence ID" value="NZ_RBQC01000087.1"/>
</dbReference>